<evidence type="ECO:0000256" key="1">
    <source>
        <dbReference type="SAM" id="SignalP"/>
    </source>
</evidence>
<dbReference type="RefSeq" id="WP_381524805.1">
    <property type="nucleotide sequence ID" value="NZ_JBHULN010000010.1"/>
</dbReference>
<protein>
    <submittedName>
        <fullName evidence="2">DUF3887 domain-containing protein</fullName>
    </submittedName>
</protein>
<gene>
    <name evidence="2" type="ORF">ACFSUS_17415</name>
</gene>
<evidence type="ECO:0000313" key="2">
    <source>
        <dbReference type="EMBL" id="MFD2572422.1"/>
    </source>
</evidence>
<accession>A0ABW5M9R6</accession>
<dbReference type="Proteomes" id="UP001597469">
    <property type="component" value="Unassembled WGS sequence"/>
</dbReference>
<comment type="caution">
    <text evidence="2">The sequence shown here is derived from an EMBL/GenBank/DDBJ whole genome shotgun (WGS) entry which is preliminary data.</text>
</comment>
<feature type="signal peptide" evidence="1">
    <location>
        <begin position="1"/>
        <end position="19"/>
    </location>
</feature>
<evidence type="ECO:0000313" key="3">
    <source>
        <dbReference type="Proteomes" id="UP001597469"/>
    </source>
</evidence>
<sequence>MKRLTLVVTCVLVSLLASAQTTSDSSSVNTAKLDSLAKLAQRFINNNQPDSLYALMGTAFKEQISLDKTKEITGQFAGQLGKWVSIESRGIKEGVARYKATFALSALDFYISQDKQGKIETFLFKPLE</sequence>
<keyword evidence="1" id="KW-0732">Signal</keyword>
<dbReference type="Gene3D" id="3.10.450.590">
    <property type="match status" value="1"/>
</dbReference>
<name>A0ABW5M9R6_9BACT</name>
<dbReference type="EMBL" id="JBHULN010000010">
    <property type="protein sequence ID" value="MFD2572422.1"/>
    <property type="molecule type" value="Genomic_DNA"/>
</dbReference>
<keyword evidence="3" id="KW-1185">Reference proteome</keyword>
<proteinExistence type="predicted"/>
<feature type="chain" id="PRO_5047070056" evidence="1">
    <location>
        <begin position="20"/>
        <end position="128"/>
    </location>
</feature>
<organism evidence="2 3">
    <name type="scientific">Spirosoma soli</name>
    <dbReference type="NCBI Taxonomy" id="1770529"/>
    <lineage>
        <taxon>Bacteria</taxon>
        <taxon>Pseudomonadati</taxon>
        <taxon>Bacteroidota</taxon>
        <taxon>Cytophagia</taxon>
        <taxon>Cytophagales</taxon>
        <taxon>Cytophagaceae</taxon>
        <taxon>Spirosoma</taxon>
    </lineage>
</organism>
<reference evidence="3" key="1">
    <citation type="journal article" date="2019" name="Int. J. Syst. Evol. Microbiol.">
        <title>The Global Catalogue of Microorganisms (GCM) 10K type strain sequencing project: providing services to taxonomists for standard genome sequencing and annotation.</title>
        <authorList>
            <consortium name="The Broad Institute Genomics Platform"/>
            <consortium name="The Broad Institute Genome Sequencing Center for Infectious Disease"/>
            <person name="Wu L."/>
            <person name="Ma J."/>
        </authorList>
    </citation>
    <scope>NUCLEOTIDE SEQUENCE [LARGE SCALE GENOMIC DNA]</scope>
    <source>
        <strain evidence="3">KCTC 42805</strain>
    </source>
</reference>